<dbReference type="InterPro" id="IPR000849">
    <property type="entry name" value="Sugar_P_transporter"/>
</dbReference>
<organism evidence="8 9">
    <name type="scientific">Paraburkholderia phenazinium</name>
    <dbReference type="NCBI Taxonomy" id="60549"/>
    <lineage>
        <taxon>Bacteria</taxon>
        <taxon>Pseudomonadati</taxon>
        <taxon>Pseudomonadota</taxon>
        <taxon>Betaproteobacteria</taxon>
        <taxon>Burkholderiales</taxon>
        <taxon>Burkholderiaceae</taxon>
        <taxon>Paraburkholderia</taxon>
    </lineage>
</organism>
<dbReference type="SUPFAM" id="SSF103473">
    <property type="entry name" value="MFS general substrate transporter"/>
    <property type="match status" value="1"/>
</dbReference>
<keyword evidence="3 6" id="KW-0812">Transmembrane</keyword>
<dbReference type="GO" id="GO:0005886">
    <property type="term" value="C:plasma membrane"/>
    <property type="evidence" value="ECO:0007669"/>
    <property type="project" value="UniProtKB-SubCell"/>
</dbReference>
<protein>
    <submittedName>
        <fullName evidence="8">D-galactonate transporter</fullName>
    </submittedName>
</protein>
<reference evidence="8 9" key="1">
    <citation type="submission" date="2016-11" db="EMBL/GenBank/DDBJ databases">
        <authorList>
            <person name="Jaros S."/>
            <person name="Januszkiewicz K."/>
            <person name="Wedrychowicz H."/>
        </authorList>
    </citation>
    <scope>NUCLEOTIDE SEQUENCE [LARGE SCALE GENOMIC DNA]</scope>
    <source>
        <strain evidence="8 9">GAS86</strain>
    </source>
</reference>
<evidence type="ECO:0000259" key="7">
    <source>
        <dbReference type="PROSITE" id="PS50850"/>
    </source>
</evidence>
<gene>
    <name evidence="8" type="ORF">SAMN05444168_5026</name>
</gene>
<feature type="domain" description="Major facilitator superfamily (MFS) profile" evidence="7">
    <location>
        <begin position="17"/>
        <end position="425"/>
    </location>
</feature>
<comment type="subcellular location">
    <subcellularLocation>
        <location evidence="1">Cell membrane</location>
        <topology evidence="1">Multi-pass membrane protein</topology>
    </subcellularLocation>
</comment>
<dbReference type="InterPro" id="IPR020846">
    <property type="entry name" value="MFS_dom"/>
</dbReference>
<feature type="transmembrane region" description="Helical" evidence="6">
    <location>
        <begin position="171"/>
        <end position="191"/>
    </location>
</feature>
<evidence type="ECO:0000313" key="9">
    <source>
        <dbReference type="Proteomes" id="UP000184693"/>
    </source>
</evidence>
<evidence type="ECO:0000256" key="2">
    <source>
        <dbReference type="ARBA" id="ARBA00022475"/>
    </source>
</evidence>
<evidence type="ECO:0000256" key="5">
    <source>
        <dbReference type="ARBA" id="ARBA00023136"/>
    </source>
</evidence>
<evidence type="ECO:0000256" key="3">
    <source>
        <dbReference type="ARBA" id="ARBA00022692"/>
    </source>
</evidence>
<sequence length="448" mass="48544">MSQALQQEPRSKVRWVVAGLMWSAIAINYIDRTVLSAAAPHLQSEFHLGAMEMGIVMSAFFWSYALLQLPAGMLADRFGQKIVLGMAVFWWSLATAVTGLASGFKSLVALRVMLGVGEAGSYPSNAGIATRWFPRQERATVAGIFDSGSKLGGAIALPLIAWLLAVFDWKVTFAITGALGLVWCVVWVLVFKNSPADHRRVSASELAYIRADEEAPRQNGAALADVPWYRLFAHRNIWAMCIGFFMINYNSYFFITWLPTYLVKERGMSMMEMGFMASLPLILSMVVEIFAGWASDRVYASGRLSLTATRKLFLIIGLLMASSIGFAAFAASPLVAVALLCVAKSGTTVAASQVWALPGDVAPRNMVSRVAGIQNTVSNMGGVVGPVVTGAIVGSTGSFVAALLFSSALIVIAMLNYLFLLGKVEPIQFNQVPMEARNRDERNVDVRA</sequence>
<evidence type="ECO:0000256" key="6">
    <source>
        <dbReference type="SAM" id="Phobius"/>
    </source>
</evidence>
<name>A0A1N6JTP4_9BURK</name>
<feature type="transmembrane region" description="Helical" evidence="6">
    <location>
        <begin position="312"/>
        <end position="340"/>
    </location>
</feature>
<dbReference type="PANTHER" id="PTHR11662">
    <property type="entry name" value="SOLUTE CARRIER FAMILY 17"/>
    <property type="match status" value="1"/>
</dbReference>
<dbReference type="AlphaFoldDB" id="A0A1N6JTP4"/>
<dbReference type="GO" id="GO:0022857">
    <property type="term" value="F:transmembrane transporter activity"/>
    <property type="evidence" value="ECO:0007669"/>
    <property type="project" value="InterPro"/>
</dbReference>
<evidence type="ECO:0000256" key="1">
    <source>
        <dbReference type="ARBA" id="ARBA00004651"/>
    </source>
</evidence>
<dbReference type="PIRSF" id="PIRSF002808">
    <property type="entry name" value="Hexose_phosphate_transp"/>
    <property type="match status" value="1"/>
</dbReference>
<accession>A0A1N6JTP4</accession>
<dbReference type="Proteomes" id="UP000184693">
    <property type="component" value="Unassembled WGS sequence"/>
</dbReference>
<dbReference type="InterPro" id="IPR011701">
    <property type="entry name" value="MFS"/>
</dbReference>
<feature type="transmembrane region" description="Helical" evidence="6">
    <location>
        <begin position="399"/>
        <end position="420"/>
    </location>
</feature>
<dbReference type="InterPro" id="IPR050382">
    <property type="entry name" value="MFS_Na/Anion_cotransporter"/>
</dbReference>
<dbReference type="EMBL" id="FSRM01000002">
    <property type="protein sequence ID" value="SIO47705.1"/>
    <property type="molecule type" value="Genomic_DNA"/>
</dbReference>
<proteinExistence type="predicted"/>
<dbReference type="Pfam" id="PF07690">
    <property type="entry name" value="MFS_1"/>
    <property type="match status" value="1"/>
</dbReference>
<evidence type="ECO:0000313" key="8">
    <source>
        <dbReference type="EMBL" id="SIO47705.1"/>
    </source>
</evidence>
<evidence type="ECO:0000256" key="4">
    <source>
        <dbReference type="ARBA" id="ARBA00022989"/>
    </source>
</evidence>
<keyword evidence="5 6" id="KW-0472">Membrane</keyword>
<keyword evidence="4 6" id="KW-1133">Transmembrane helix</keyword>
<dbReference type="Gene3D" id="1.20.1250.20">
    <property type="entry name" value="MFS general substrate transporter like domains"/>
    <property type="match status" value="2"/>
</dbReference>
<feature type="transmembrane region" description="Helical" evidence="6">
    <location>
        <begin position="237"/>
        <end position="258"/>
    </location>
</feature>
<feature type="transmembrane region" description="Helical" evidence="6">
    <location>
        <begin position="82"/>
        <end position="104"/>
    </location>
</feature>
<dbReference type="PANTHER" id="PTHR11662:SF399">
    <property type="entry name" value="FI19708P1-RELATED"/>
    <property type="match status" value="1"/>
</dbReference>
<dbReference type="InterPro" id="IPR036259">
    <property type="entry name" value="MFS_trans_sf"/>
</dbReference>
<dbReference type="CDD" id="cd17319">
    <property type="entry name" value="MFS_ExuT_GudP_like"/>
    <property type="match status" value="1"/>
</dbReference>
<feature type="transmembrane region" description="Helical" evidence="6">
    <location>
        <begin position="270"/>
        <end position="291"/>
    </location>
</feature>
<keyword evidence="2" id="KW-1003">Cell membrane</keyword>
<feature type="transmembrane region" description="Helical" evidence="6">
    <location>
        <begin position="12"/>
        <end position="30"/>
    </location>
</feature>
<feature type="transmembrane region" description="Helical" evidence="6">
    <location>
        <begin position="50"/>
        <end position="70"/>
    </location>
</feature>
<dbReference type="PROSITE" id="PS50850">
    <property type="entry name" value="MFS"/>
    <property type="match status" value="1"/>
</dbReference>